<accession>N1MRA9</accession>
<evidence type="ECO:0000256" key="4">
    <source>
        <dbReference type="ARBA" id="ARBA00023002"/>
    </source>
</evidence>
<dbReference type="InterPro" id="IPR003953">
    <property type="entry name" value="FAD-dep_OxRdtase_2_FAD-bd"/>
</dbReference>
<comment type="cofactor">
    <cofactor evidence="1">
        <name>FAD</name>
        <dbReference type="ChEBI" id="CHEBI:57692"/>
    </cofactor>
</comment>
<reference evidence="6 7" key="1">
    <citation type="submission" date="2013-03" db="EMBL/GenBank/DDBJ databases">
        <authorList>
            <person name="Le V."/>
        </authorList>
    </citation>
    <scope>NUCLEOTIDE SEQUENCE [LARGE SCALE GENOMIC DNA]</scope>
    <source>
        <strain evidence="6 7">BiD32</strain>
    </source>
</reference>
<reference evidence="7" key="2">
    <citation type="submission" date="2013-04" db="EMBL/GenBank/DDBJ databases">
        <title>Bisphenol A degrading Sphingobium sp. strain BiD32.</title>
        <authorList>
            <person name="Nielsen J.L."/>
            <person name="Zhou N.A."/>
            <person name="Kjeldal H."/>
        </authorList>
    </citation>
    <scope>NUCLEOTIDE SEQUENCE [LARGE SCALE GENOMIC DNA]</scope>
    <source>
        <strain evidence="7">BiD32</strain>
    </source>
</reference>
<sequence length="240" mass="24951">MRETDRLMMDRRALLAGAGLAAAAMAPLAGAEAATAGWDHEVDILCVGSGAAAGTAAVTAASAGAKVMMVEKMPITGGTTGKSGGVAWICNHFIFRQQGIDDKRADAIAYMTQYSYPQLFDPASPTLGLDPLDYQLIAAFYDNGYYAFILAAGALATNGGPRINEHGQVLATSGALIPGLYGAGNCIASPSRGAYPPLDQRRRNQQLMAQPERHCVCRVKAANSAASTARWRSGGQPSGS</sequence>
<comment type="caution">
    <text evidence="6">The sequence shown here is derived from an EMBL/GenBank/DDBJ whole genome shotgun (WGS) entry which is preliminary data.</text>
</comment>
<evidence type="ECO:0000256" key="1">
    <source>
        <dbReference type="ARBA" id="ARBA00001974"/>
    </source>
</evidence>
<dbReference type="OrthoDB" id="3178130at2"/>
<gene>
    <name evidence="6" type="ORF">EBBID32_25280</name>
</gene>
<dbReference type="EMBL" id="CAVK010000124">
    <property type="protein sequence ID" value="CCW18177.1"/>
    <property type="molecule type" value="Genomic_DNA"/>
</dbReference>
<proteinExistence type="predicted"/>
<dbReference type="InterPro" id="IPR027477">
    <property type="entry name" value="Succ_DH/fumarate_Rdtase_cat_sf"/>
</dbReference>
<dbReference type="PANTHER" id="PTHR43400:SF10">
    <property type="entry name" value="3-OXOSTEROID 1-DEHYDROGENASE"/>
    <property type="match status" value="1"/>
</dbReference>
<keyword evidence="3" id="KW-0274">FAD</keyword>
<dbReference type="InterPro" id="IPR006311">
    <property type="entry name" value="TAT_signal"/>
</dbReference>
<dbReference type="Pfam" id="PF00890">
    <property type="entry name" value="FAD_binding_2"/>
    <property type="match status" value="2"/>
</dbReference>
<dbReference type="Gene3D" id="3.50.50.60">
    <property type="entry name" value="FAD/NAD(P)-binding domain"/>
    <property type="match status" value="2"/>
</dbReference>
<feature type="domain" description="FAD-dependent oxidoreductase 2 FAD-binding" evidence="5">
    <location>
        <begin position="43"/>
        <end position="111"/>
    </location>
</feature>
<evidence type="ECO:0000313" key="7">
    <source>
        <dbReference type="Proteomes" id="UP000013201"/>
    </source>
</evidence>
<keyword evidence="7" id="KW-1185">Reference proteome</keyword>
<dbReference type="EC" id="1.3.99.4" evidence="6"/>
<dbReference type="GO" id="GO:0008202">
    <property type="term" value="P:steroid metabolic process"/>
    <property type="evidence" value="ECO:0007669"/>
    <property type="project" value="UniProtKB-ARBA"/>
</dbReference>
<organism evidence="6 7">
    <name type="scientific">Sphingobium indicum BiD32</name>
    <dbReference type="NCBI Taxonomy" id="1301087"/>
    <lineage>
        <taxon>Bacteria</taxon>
        <taxon>Pseudomonadati</taxon>
        <taxon>Pseudomonadota</taxon>
        <taxon>Alphaproteobacteria</taxon>
        <taxon>Sphingomonadales</taxon>
        <taxon>Sphingomonadaceae</taxon>
        <taxon>Sphingobium</taxon>
    </lineage>
</organism>
<evidence type="ECO:0000313" key="6">
    <source>
        <dbReference type="EMBL" id="CCW18177.1"/>
    </source>
</evidence>
<evidence type="ECO:0000256" key="2">
    <source>
        <dbReference type="ARBA" id="ARBA00022630"/>
    </source>
</evidence>
<name>N1MRA9_9SPHN</name>
<evidence type="ECO:0000259" key="5">
    <source>
        <dbReference type="Pfam" id="PF00890"/>
    </source>
</evidence>
<dbReference type="Gene3D" id="3.90.700.10">
    <property type="entry name" value="Succinate dehydrogenase/fumarate reductase flavoprotein, catalytic domain"/>
    <property type="match status" value="1"/>
</dbReference>
<dbReference type="PROSITE" id="PS51318">
    <property type="entry name" value="TAT"/>
    <property type="match status" value="1"/>
</dbReference>
<dbReference type="RefSeq" id="WP_006957819.1">
    <property type="nucleotide sequence ID" value="NZ_CAVK010000124.1"/>
</dbReference>
<keyword evidence="2" id="KW-0285">Flavoprotein</keyword>
<dbReference type="AlphaFoldDB" id="N1MRA9"/>
<dbReference type="PANTHER" id="PTHR43400">
    <property type="entry name" value="FUMARATE REDUCTASE"/>
    <property type="match status" value="1"/>
</dbReference>
<protein>
    <submittedName>
        <fullName evidence="6">3-oxosteroid 1-dehydrogenase</fullName>
        <ecNumber evidence="6">1.3.99.4</ecNumber>
    </submittedName>
</protein>
<dbReference type="SUPFAM" id="SSF51905">
    <property type="entry name" value="FAD/NAD(P)-binding domain"/>
    <property type="match status" value="1"/>
</dbReference>
<feature type="domain" description="FAD-dependent oxidoreductase 2 FAD-binding" evidence="5">
    <location>
        <begin position="143"/>
        <end position="196"/>
    </location>
</feature>
<evidence type="ECO:0000256" key="3">
    <source>
        <dbReference type="ARBA" id="ARBA00022827"/>
    </source>
</evidence>
<keyword evidence="4 6" id="KW-0560">Oxidoreductase</keyword>
<dbReference type="InterPro" id="IPR050315">
    <property type="entry name" value="FAD-oxidoreductase_2"/>
</dbReference>
<dbReference type="InterPro" id="IPR036188">
    <property type="entry name" value="FAD/NAD-bd_sf"/>
</dbReference>
<dbReference type="Proteomes" id="UP000013201">
    <property type="component" value="Unassembled WGS sequence"/>
</dbReference>
<dbReference type="GO" id="GO:0047571">
    <property type="term" value="F:3-oxosteroid 1-dehydrogenase activity"/>
    <property type="evidence" value="ECO:0007669"/>
    <property type="project" value="UniProtKB-EC"/>
</dbReference>